<dbReference type="Proteomes" id="UP000236728">
    <property type="component" value="Unassembled WGS sequence"/>
</dbReference>
<dbReference type="RefSeq" id="WP_103932439.1">
    <property type="nucleotide sequence ID" value="NZ_FNVA01000002.1"/>
</dbReference>
<accession>A0A1H5WD57</accession>
<reference evidence="1 2" key="1">
    <citation type="submission" date="2016-10" db="EMBL/GenBank/DDBJ databases">
        <authorList>
            <person name="de Groot N.N."/>
        </authorList>
    </citation>
    <scope>NUCLEOTIDE SEQUENCE [LARGE SCALE GENOMIC DNA]</scope>
    <source>
        <strain evidence="1 2">DSM 22489</strain>
    </source>
</reference>
<evidence type="ECO:0008006" key="3">
    <source>
        <dbReference type="Google" id="ProtNLM"/>
    </source>
</evidence>
<gene>
    <name evidence="1" type="ORF">SAMN05421819_1518</name>
</gene>
<protein>
    <recommendedName>
        <fullName evidence="3">DUF721 domain-containing protein</fullName>
    </recommendedName>
</protein>
<evidence type="ECO:0000313" key="1">
    <source>
        <dbReference type="EMBL" id="SEF97131.1"/>
    </source>
</evidence>
<dbReference type="InterPro" id="IPR007922">
    <property type="entry name" value="DciA-like"/>
</dbReference>
<proteinExistence type="predicted"/>
<dbReference type="Pfam" id="PF05258">
    <property type="entry name" value="DciA"/>
    <property type="match status" value="1"/>
</dbReference>
<dbReference type="OrthoDB" id="122894at2"/>
<evidence type="ECO:0000313" key="2">
    <source>
        <dbReference type="Proteomes" id="UP000236728"/>
    </source>
</evidence>
<keyword evidence="2" id="KW-1185">Reference proteome</keyword>
<organism evidence="1 2">
    <name type="scientific">Bryocella elongata</name>
    <dbReference type="NCBI Taxonomy" id="863522"/>
    <lineage>
        <taxon>Bacteria</taxon>
        <taxon>Pseudomonadati</taxon>
        <taxon>Acidobacteriota</taxon>
        <taxon>Terriglobia</taxon>
        <taxon>Terriglobales</taxon>
        <taxon>Acidobacteriaceae</taxon>
        <taxon>Bryocella</taxon>
    </lineage>
</organism>
<sequence>MQRMRDVLRESLGLSLDALSELDRLATAWPVACGASLARHGEIVELDAERTVHIRVEGAEWMREFLDMRSSLRQNLARIARVPLNGIHFEEQGRAAERARRPAR</sequence>
<name>A0A1H5WD57_9BACT</name>
<dbReference type="AlphaFoldDB" id="A0A1H5WD57"/>
<dbReference type="EMBL" id="FNVA01000002">
    <property type="protein sequence ID" value="SEF97131.1"/>
    <property type="molecule type" value="Genomic_DNA"/>
</dbReference>